<accession>A0A382L2H4</accession>
<reference evidence="1" key="1">
    <citation type="submission" date="2018-05" db="EMBL/GenBank/DDBJ databases">
        <authorList>
            <person name="Lanie J.A."/>
            <person name="Ng W.-L."/>
            <person name="Kazmierczak K.M."/>
            <person name="Andrzejewski T.M."/>
            <person name="Davidsen T.M."/>
            <person name="Wayne K.J."/>
            <person name="Tettelin H."/>
            <person name="Glass J.I."/>
            <person name="Rusch D."/>
            <person name="Podicherti R."/>
            <person name="Tsui H.-C.T."/>
            <person name="Winkler M.E."/>
        </authorList>
    </citation>
    <scope>NUCLEOTIDE SEQUENCE</scope>
</reference>
<name>A0A382L2H4_9ZZZZ</name>
<gene>
    <name evidence="1" type="ORF">METZ01_LOCUS283774</name>
</gene>
<dbReference type="EMBL" id="UINC01084352">
    <property type="protein sequence ID" value="SVC30920.1"/>
    <property type="molecule type" value="Genomic_DNA"/>
</dbReference>
<protein>
    <submittedName>
        <fullName evidence="1">Uncharacterized protein</fullName>
    </submittedName>
</protein>
<organism evidence="1">
    <name type="scientific">marine metagenome</name>
    <dbReference type="NCBI Taxonomy" id="408172"/>
    <lineage>
        <taxon>unclassified sequences</taxon>
        <taxon>metagenomes</taxon>
        <taxon>ecological metagenomes</taxon>
    </lineage>
</organism>
<proteinExistence type="predicted"/>
<evidence type="ECO:0000313" key="1">
    <source>
        <dbReference type="EMBL" id="SVC30920.1"/>
    </source>
</evidence>
<sequence>MFGTRFFIDEIISNYGLDFFDKIIISLTSSEPRRILYKDYIFGIRTSKDNFYYYNILSNLGKDHLPDFINLWQLKTKFDLTKHDARDPLLGAVNYSSSNFAAKEIDHVLDYIETLNTNSKFLMFPYGWLNNEEGEANTCLSLEKLKTLSAFKCYKDQSFSKYITRNYELNDVTVMDNYHHNERGQKILLNVYLKDILDEFMNEWNE</sequence>
<dbReference type="AlphaFoldDB" id="A0A382L2H4"/>